<protein>
    <submittedName>
        <fullName evidence="2">Uncharacterized protein</fullName>
    </submittedName>
</protein>
<name>A0A9P9EKJ3_9PLEO</name>
<feature type="region of interest" description="Disordered" evidence="1">
    <location>
        <begin position="179"/>
        <end position="298"/>
    </location>
</feature>
<sequence>MTPNLLVATQTLFSPHKWFSKSQRSERSKRTTEHWDLPVPGIYEYIPGRGWYLVATDKNPHDSKKDESIPPDGPAKIGTEHVKRETIPMAPPIQVKYSKVLRQYLLAPDYQMRKKHGRVKDETGKFYEAGFFRLEKPDNAWVECWDDHGEFIPGPYKLWVIDQATGEFRHMLKGDDPAYASSRSNSFEPDLHSEDSRSTRYAGSKPTSVKEPSAPNTRPGSLRAFAPSAPTSIPGSRNISRRNSPKQSSALPSPDMPLEEAKAKLRKMAEEQSKLAITPRSGSINTEPKKSLPGTTGA</sequence>
<reference evidence="2" key="1">
    <citation type="journal article" date="2021" name="Nat. Commun.">
        <title>Genetic determinants of endophytism in the Arabidopsis root mycobiome.</title>
        <authorList>
            <person name="Mesny F."/>
            <person name="Miyauchi S."/>
            <person name="Thiergart T."/>
            <person name="Pickel B."/>
            <person name="Atanasova L."/>
            <person name="Karlsson M."/>
            <person name="Huettel B."/>
            <person name="Barry K.W."/>
            <person name="Haridas S."/>
            <person name="Chen C."/>
            <person name="Bauer D."/>
            <person name="Andreopoulos W."/>
            <person name="Pangilinan J."/>
            <person name="LaButti K."/>
            <person name="Riley R."/>
            <person name="Lipzen A."/>
            <person name="Clum A."/>
            <person name="Drula E."/>
            <person name="Henrissat B."/>
            <person name="Kohler A."/>
            <person name="Grigoriev I.V."/>
            <person name="Martin F.M."/>
            <person name="Hacquard S."/>
        </authorList>
    </citation>
    <scope>NUCLEOTIDE SEQUENCE</scope>
    <source>
        <strain evidence="2">MPI-CAGE-CH-0243</strain>
    </source>
</reference>
<evidence type="ECO:0000313" key="3">
    <source>
        <dbReference type="Proteomes" id="UP000700596"/>
    </source>
</evidence>
<feature type="compositionally biased region" description="Polar residues" evidence="1">
    <location>
        <begin position="229"/>
        <end position="238"/>
    </location>
</feature>
<dbReference type="OrthoDB" id="3880384at2759"/>
<keyword evidence="3" id="KW-1185">Reference proteome</keyword>
<evidence type="ECO:0000256" key="1">
    <source>
        <dbReference type="SAM" id="MobiDB-lite"/>
    </source>
</evidence>
<gene>
    <name evidence="2" type="ORF">B0J11DRAFT_36184</name>
</gene>
<dbReference type="Proteomes" id="UP000700596">
    <property type="component" value="Unassembled WGS sequence"/>
</dbReference>
<comment type="caution">
    <text evidence="2">The sequence shown here is derived from an EMBL/GenBank/DDBJ whole genome shotgun (WGS) entry which is preliminary data.</text>
</comment>
<organism evidence="2 3">
    <name type="scientific">Dendryphion nanum</name>
    <dbReference type="NCBI Taxonomy" id="256645"/>
    <lineage>
        <taxon>Eukaryota</taxon>
        <taxon>Fungi</taxon>
        <taxon>Dikarya</taxon>
        <taxon>Ascomycota</taxon>
        <taxon>Pezizomycotina</taxon>
        <taxon>Dothideomycetes</taxon>
        <taxon>Pleosporomycetidae</taxon>
        <taxon>Pleosporales</taxon>
        <taxon>Torulaceae</taxon>
        <taxon>Dendryphion</taxon>
    </lineage>
</organism>
<proteinExistence type="predicted"/>
<dbReference type="AlphaFoldDB" id="A0A9P9EKJ3"/>
<accession>A0A9P9EKJ3</accession>
<feature type="compositionally biased region" description="Basic and acidic residues" evidence="1">
    <location>
        <begin position="189"/>
        <end position="198"/>
    </location>
</feature>
<dbReference type="EMBL" id="JAGMWT010000001">
    <property type="protein sequence ID" value="KAH7139147.1"/>
    <property type="molecule type" value="Genomic_DNA"/>
</dbReference>
<evidence type="ECO:0000313" key="2">
    <source>
        <dbReference type="EMBL" id="KAH7139147.1"/>
    </source>
</evidence>
<feature type="compositionally biased region" description="Basic and acidic residues" evidence="1">
    <location>
        <begin position="259"/>
        <end position="273"/>
    </location>
</feature>